<dbReference type="InterPro" id="IPR052908">
    <property type="entry name" value="AP-4-A_phosphorylase"/>
</dbReference>
<dbReference type="SUPFAM" id="SSF54197">
    <property type="entry name" value="HIT-like"/>
    <property type="match status" value="1"/>
</dbReference>
<dbReference type="OrthoDB" id="9784774at2"/>
<gene>
    <name evidence="3" type="ORF">FZC85_03660</name>
</gene>
<sequence>MSYEENCPFCNLDEDKDQNIVFENESCYFLQHNKHQDVLEGSGVIIPKNHHADAFELTKKEWNDTYELLQKAKKYLNEEFSPDGYTLGWNVGEVSNQFIFHCHLHVIPRYNDEPLAGKGVRYWLKQPENKRNKLKSSK</sequence>
<accession>A0A5D4U3M1</accession>
<organism evidence="3 4">
    <name type="scientific">Rossellomorea aquimaris</name>
    <dbReference type="NCBI Taxonomy" id="189382"/>
    <lineage>
        <taxon>Bacteria</taxon>
        <taxon>Bacillati</taxon>
        <taxon>Bacillota</taxon>
        <taxon>Bacilli</taxon>
        <taxon>Bacillales</taxon>
        <taxon>Bacillaceae</taxon>
        <taxon>Rossellomorea</taxon>
    </lineage>
</organism>
<dbReference type="AlphaFoldDB" id="A0A5D4U3M1"/>
<comment type="caution">
    <text evidence="3">The sequence shown here is derived from an EMBL/GenBank/DDBJ whole genome shotgun (WGS) entry which is preliminary data.</text>
</comment>
<dbReference type="InterPro" id="IPR036265">
    <property type="entry name" value="HIT-like_sf"/>
</dbReference>
<protein>
    <submittedName>
        <fullName evidence="3">HIT family protein</fullName>
    </submittedName>
</protein>
<reference evidence="3 4" key="1">
    <citation type="submission" date="2019-08" db="EMBL/GenBank/DDBJ databases">
        <title>Bacillus genomes from the desert of Cuatro Cienegas, Coahuila.</title>
        <authorList>
            <person name="Olmedo-Alvarez G."/>
        </authorList>
    </citation>
    <scope>NUCLEOTIDE SEQUENCE [LARGE SCALE GENOMIC DNA]</scope>
    <source>
        <strain evidence="3 4">CH87b_3T</strain>
    </source>
</reference>
<dbReference type="InterPro" id="IPR011146">
    <property type="entry name" value="HIT-like"/>
</dbReference>
<dbReference type="PANTHER" id="PTHR42997:SF1">
    <property type="entry name" value="AP-4-A PHOSPHORYLASE"/>
    <property type="match status" value="1"/>
</dbReference>
<dbReference type="PROSITE" id="PS51084">
    <property type="entry name" value="HIT_2"/>
    <property type="match status" value="1"/>
</dbReference>
<dbReference type="Gene3D" id="3.30.428.10">
    <property type="entry name" value="HIT-like"/>
    <property type="match status" value="1"/>
</dbReference>
<proteinExistence type="predicted"/>
<dbReference type="GO" id="GO:0003824">
    <property type="term" value="F:catalytic activity"/>
    <property type="evidence" value="ECO:0007669"/>
    <property type="project" value="InterPro"/>
</dbReference>
<feature type="short sequence motif" description="Histidine triad motif" evidence="1">
    <location>
        <begin position="101"/>
        <end position="105"/>
    </location>
</feature>
<dbReference type="Pfam" id="PF01230">
    <property type="entry name" value="HIT"/>
    <property type="match status" value="1"/>
</dbReference>
<dbReference type="RefSeq" id="WP_148967831.1">
    <property type="nucleotide sequence ID" value="NZ_JBNIKW010000001.1"/>
</dbReference>
<evidence type="ECO:0000256" key="1">
    <source>
        <dbReference type="PROSITE-ProRule" id="PRU00464"/>
    </source>
</evidence>
<dbReference type="EMBL" id="VTEZ01000001">
    <property type="protein sequence ID" value="TYS88531.1"/>
    <property type="molecule type" value="Genomic_DNA"/>
</dbReference>
<dbReference type="PANTHER" id="PTHR42997">
    <property type="entry name" value="HIT FAMILY HYDROLASE"/>
    <property type="match status" value="1"/>
</dbReference>
<name>A0A5D4U3M1_9BACI</name>
<evidence type="ECO:0000313" key="3">
    <source>
        <dbReference type="EMBL" id="TYS88531.1"/>
    </source>
</evidence>
<feature type="domain" description="HIT" evidence="2">
    <location>
        <begin position="8"/>
        <end position="116"/>
    </location>
</feature>
<evidence type="ECO:0000313" key="4">
    <source>
        <dbReference type="Proteomes" id="UP000324269"/>
    </source>
</evidence>
<dbReference type="Proteomes" id="UP000324269">
    <property type="component" value="Unassembled WGS sequence"/>
</dbReference>
<evidence type="ECO:0000259" key="2">
    <source>
        <dbReference type="PROSITE" id="PS51084"/>
    </source>
</evidence>